<dbReference type="EMBL" id="JADGJQ010000080">
    <property type="protein sequence ID" value="KAJ3172280.1"/>
    <property type="molecule type" value="Genomic_DNA"/>
</dbReference>
<reference evidence="1" key="1">
    <citation type="submission" date="2020-05" db="EMBL/GenBank/DDBJ databases">
        <title>Phylogenomic resolution of chytrid fungi.</title>
        <authorList>
            <person name="Stajich J.E."/>
            <person name="Amses K."/>
            <person name="Simmons R."/>
            <person name="Seto K."/>
            <person name="Myers J."/>
            <person name="Bonds A."/>
            <person name="Quandt C.A."/>
            <person name="Barry K."/>
            <person name="Liu P."/>
            <person name="Grigoriev I."/>
            <person name="Longcore J.E."/>
            <person name="James T.Y."/>
        </authorList>
    </citation>
    <scope>NUCLEOTIDE SEQUENCE</scope>
    <source>
        <strain evidence="1">JEL0379</strain>
    </source>
</reference>
<organism evidence="1 2">
    <name type="scientific">Geranomyces variabilis</name>
    <dbReference type="NCBI Taxonomy" id="109894"/>
    <lineage>
        <taxon>Eukaryota</taxon>
        <taxon>Fungi</taxon>
        <taxon>Fungi incertae sedis</taxon>
        <taxon>Chytridiomycota</taxon>
        <taxon>Chytridiomycota incertae sedis</taxon>
        <taxon>Chytridiomycetes</taxon>
        <taxon>Spizellomycetales</taxon>
        <taxon>Powellomycetaceae</taxon>
        <taxon>Geranomyces</taxon>
    </lineage>
</organism>
<sequence>MMHHPSQHLELTGTFPVITITFQPGSYDVPVAFNSTDGIVIGNCTLRHVASVPGTVTLNAQQPHIEEQILPIYGLSEDATGVNTTVEFSGMRFAFRANTMFAIRLDGVNPLMNITDCTFVGGGTATRIAFHVGTDSKDAPRAATLVVTRTLFTEIQQDLTGYGLTRVVVTGGGSHRCYRWYSALVRAESGNLTVEDWEVTGAADSAGPVIQHLNTYTDGINGPKITAFWVTGATITNVSVKGK</sequence>
<dbReference type="AlphaFoldDB" id="A0AAD5XK11"/>
<accession>A0AAD5XK11</accession>
<proteinExistence type="predicted"/>
<name>A0AAD5XK11_9FUNG</name>
<gene>
    <name evidence="1" type="ORF">HDU87_008141</name>
</gene>
<keyword evidence="2" id="KW-1185">Reference proteome</keyword>
<dbReference type="Proteomes" id="UP001212152">
    <property type="component" value="Unassembled WGS sequence"/>
</dbReference>
<protein>
    <submittedName>
        <fullName evidence="1">Uncharacterized protein</fullName>
    </submittedName>
</protein>
<comment type="caution">
    <text evidence="1">The sequence shown here is derived from an EMBL/GenBank/DDBJ whole genome shotgun (WGS) entry which is preliminary data.</text>
</comment>
<evidence type="ECO:0000313" key="2">
    <source>
        <dbReference type="Proteomes" id="UP001212152"/>
    </source>
</evidence>
<evidence type="ECO:0000313" key="1">
    <source>
        <dbReference type="EMBL" id="KAJ3172280.1"/>
    </source>
</evidence>